<protein>
    <recommendedName>
        <fullName evidence="1">DUF1214 domain-containing protein</fullName>
    </recommendedName>
</protein>
<name>A0A1B2ESA5_9HYPH</name>
<accession>A0A1B2ESA5</accession>
<proteinExistence type="predicted"/>
<sequence length="70" mass="7538">MGTKNKTLQPNPDGSLTIYVQADPAPEAQRAIWLLAPKGADLARYLRAYWPKSAALDASCGAANRVIARL</sequence>
<dbReference type="KEGG" id="moc:BB934_32030"/>
<geneLocation type="plasmid" evidence="2">
    <name>unnamed1</name>
</geneLocation>
<reference evidence="2" key="1">
    <citation type="submission" date="2016-07" db="EMBL/GenBank/DDBJ databases">
        <title>Microvirga ossetica sp. nov. a new species of rhizobia isolated from root nodules of the legume species Vicia alpestris Steven originated from North Ossetia region in the Caucasus.</title>
        <authorList>
            <person name="Safronova V.I."/>
            <person name="Kuznetsova I.G."/>
            <person name="Sazanova A.L."/>
            <person name="Belimov A."/>
            <person name="Andronov E."/>
            <person name="Osledkin Y.S."/>
            <person name="Onishchuk O.P."/>
            <person name="Kurchak O.N."/>
            <person name="Shaposhnikov A.I."/>
            <person name="Willems A."/>
            <person name="Tikhonovich I.A."/>
        </authorList>
    </citation>
    <scope>NUCLEOTIDE SEQUENCE [LARGE SCALE GENOMIC DNA]</scope>
    <source>
        <strain evidence="2">V5/3M</strain>
        <plasmid evidence="2">unnamed1</plasmid>
    </source>
</reference>
<dbReference type="InterPro" id="IPR010621">
    <property type="entry name" value="DUF1214"/>
</dbReference>
<keyword evidence="2" id="KW-0614">Plasmid</keyword>
<evidence type="ECO:0000259" key="1">
    <source>
        <dbReference type="Pfam" id="PF06742"/>
    </source>
</evidence>
<feature type="domain" description="DUF1214" evidence="1">
    <location>
        <begin position="4"/>
        <end position="52"/>
    </location>
</feature>
<dbReference type="AlphaFoldDB" id="A0A1B2ESA5"/>
<dbReference type="Gene3D" id="2.60.120.600">
    <property type="entry name" value="Domain of unknown function DUF1214, C-terminal domain"/>
    <property type="match status" value="1"/>
</dbReference>
<dbReference type="SUPFAM" id="SSF160935">
    <property type="entry name" value="VPA0735-like"/>
    <property type="match status" value="1"/>
</dbReference>
<dbReference type="EMBL" id="CP016617">
    <property type="protein sequence ID" value="ANY82863.1"/>
    <property type="molecule type" value="Genomic_DNA"/>
</dbReference>
<dbReference type="InterPro" id="IPR037049">
    <property type="entry name" value="DUF1214_C_sf"/>
</dbReference>
<evidence type="ECO:0000313" key="2">
    <source>
        <dbReference type="EMBL" id="ANY82863.1"/>
    </source>
</evidence>
<organism evidence="2">
    <name type="scientific">Microvirga ossetica</name>
    <dbReference type="NCBI Taxonomy" id="1882682"/>
    <lineage>
        <taxon>Bacteria</taxon>
        <taxon>Pseudomonadati</taxon>
        <taxon>Pseudomonadota</taxon>
        <taxon>Alphaproteobacteria</taxon>
        <taxon>Hyphomicrobiales</taxon>
        <taxon>Methylobacteriaceae</taxon>
        <taxon>Microvirga</taxon>
    </lineage>
</organism>
<dbReference type="Pfam" id="PF06742">
    <property type="entry name" value="DUF1214"/>
    <property type="match status" value="1"/>
</dbReference>
<gene>
    <name evidence="2" type="ORF">BB934_32030</name>
</gene>